<gene>
    <name evidence="2" type="ORF">DNF10_01270</name>
</gene>
<dbReference type="EMBL" id="QKOC01000001">
    <property type="protein sequence ID" value="PZA05502.1"/>
    <property type="molecule type" value="Genomic_DNA"/>
</dbReference>
<evidence type="ECO:0000256" key="1">
    <source>
        <dbReference type="SAM" id="SignalP"/>
    </source>
</evidence>
<sequence>MKKVLLILMFVVSMVSFSNKVIVSMGEDNVRDDAHPTTWVILNNQTKKYTLVKITETPHGGLFGYEVGDEVTDEIFKLPIIGFSNKYPEGYNTGIKAAVYLKYKGRKYKEIDYNTLMNVLNAIGYRQY</sequence>
<protein>
    <submittedName>
        <fullName evidence="2">Uncharacterized protein</fullName>
    </submittedName>
</protein>
<proteinExistence type="predicted"/>
<evidence type="ECO:0000313" key="2">
    <source>
        <dbReference type="EMBL" id="PZA05502.1"/>
    </source>
</evidence>
<keyword evidence="1" id="KW-0732">Signal</keyword>
<organism evidence="2">
    <name type="scientific">Fusobacterium nucleatum</name>
    <dbReference type="NCBI Taxonomy" id="851"/>
    <lineage>
        <taxon>Bacteria</taxon>
        <taxon>Fusobacteriati</taxon>
        <taxon>Fusobacteriota</taxon>
        <taxon>Fusobacteriia</taxon>
        <taxon>Fusobacteriales</taxon>
        <taxon>Fusobacteriaceae</taxon>
        <taxon>Fusobacterium</taxon>
    </lineage>
</organism>
<dbReference type="AlphaFoldDB" id="A0A323TY26"/>
<name>A0A323TY26_FUSNU</name>
<feature type="signal peptide" evidence="1">
    <location>
        <begin position="1"/>
        <end position="20"/>
    </location>
</feature>
<comment type="caution">
    <text evidence="2">The sequence shown here is derived from an EMBL/GenBank/DDBJ whole genome shotgun (WGS) entry which is preliminary data.</text>
</comment>
<feature type="chain" id="PRO_5016296387" evidence="1">
    <location>
        <begin position="21"/>
        <end position="128"/>
    </location>
</feature>
<reference evidence="2" key="1">
    <citation type="submission" date="2018-06" db="EMBL/GenBank/DDBJ databases">
        <title>Sequence of the Fusobacterium nucleatum str. 12230 genome.</title>
        <authorList>
            <person name="Navarre W."/>
        </authorList>
    </citation>
    <scope>NUCLEOTIDE SEQUENCE [LARGE SCALE GENOMIC DNA]</scope>
    <source>
        <strain evidence="2">12230</strain>
    </source>
</reference>
<accession>A0A323TY26</accession>